<evidence type="ECO:0000313" key="2">
    <source>
        <dbReference type="Proteomes" id="UP000823674"/>
    </source>
</evidence>
<comment type="caution">
    <text evidence="1">The sequence shown here is derived from an EMBL/GenBank/DDBJ whole genome shotgun (WGS) entry which is preliminary data.</text>
</comment>
<dbReference type="Proteomes" id="UP000823674">
    <property type="component" value="Chromosome A02"/>
</dbReference>
<sequence>MHLKFGVLMFKEIIERLKSFRVRNITFFFVFFLQSFEGKKENVRLLGKSSKRRLLEKTFKRRLLGKSKRRHLGKWEP</sequence>
<keyword evidence="2" id="KW-1185">Reference proteome</keyword>
<name>A0ABQ7NLQ5_BRACM</name>
<protein>
    <submittedName>
        <fullName evidence="1">Uncharacterized protein</fullName>
    </submittedName>
</protein>
<gene>
    <name evidence="1" type="primary">A02p038180.1_BraROA</name>
    <name evidence="1" type="ORF">IGI04_007415</name>
</gene>
<evidence type="ECO:0000313" key="1">
    <source>
        <dbReference type="EMBL" id="KAG5411096.1"/>
    </source>
</evidence>
<proteinExistence type="predicted"/>
<organism evidence="1 2">
    <name type="scientific">Brassica rapa subsp. trilocularis</name>
    <dbReference type="NCBI Taxonomy" id="1813537"/>
    <lineage>
        <taxon>Eukaryota</taxon>
        <taxon>Viridiplantae</taxon>
        <taxon>Streptophyta</taxon>
        <taxon>Embryophyta</taxon>
        <taxon>Tracheophyta</taxon>
        <taxon>Spermatophyta</taxon>
        <taxon>Magnoliopsida</taxon>
        <taxon>eudicotyledons</taxon>
        <taxon>Gunneridae</taxon>
        <taxon>Pentapetalae</taxon>
        <taxon>rosids</taxon>
        <taxon>malvids</taxon>
        <taxon>Brassicales</taxon>
        <taxon>Brassicaceae</taxon>
        <taxon>Brassiceae</taxon>
        <taxon>Brassica</taxon>
    </lineage>
</organism>
<dbReference type="EMBL" id="JADBGQ010000002">
    <property type="protein sequence ID" value="KAG5411096.1"/>
    <property type="molecule type" value="Genomic_DNA"/>
</dbReference>
<reference evidence="1 2" key="1">
    <citation type="submission" date="2021-03" db="EMBL/GenBank/DDBJ databases">
        <authorList>
            <person name="King G.J."/>
            <person name="Bancroft I."/>
            <person name="Baten A."/>
            <person name="Bloomfield J."/>
            <person name="Borpatragohain P."/>
            <person name="He Z."/>
            <person name="Irish N."/>
            <person name="Irwin J."/>
            <person name="Liu K."/>
            <person name="Mauleon R.P."/>
            <person name="Moore J."/>
            <person name="Morris R."/>
            <person name="Ostergaard L."/>
            <person name="Wang B."/>
            <person name="Wells R."/>
        </authorList>
    </citation>
    <scope>NUCLEOTIDE SEQUENCE [LARGE SCALE GENOMIC DNA]</scope>
    <source>
        <strain evidence="1">R-o-18</strain>
        <tissue evidence="1">Leaf</tissue>
    </source>
</reference>
<accession>A0ABQ7NLQ5</accession>